<proteinExistence type="predicted"/>
<evidence type="ECO:0000313" key="4">
    <source>
        <dbReference type="Proteomes" id="UP000321947"/>
    </source>
</evidence>
<protein>
    <submittedName>
        <fullName evidence="1">CACTA en-spm transposon protein</fullName>
    </submittedName>
</protein>
<reference evidence="3 4" key="1">
    <citation type="submission" date="2019-08" db="EMBL/GenBank/DDBJ databases">
        <title>Draft genome sequences of two oriental melons (Cucumis melo L. var makuwa).</title>
        <authorList>
            <person name="Kwon S.-Y."/>
        </authorList>
    </citation>
    <scope>NUCLEOTIDE SEQUENCE [LARGE SCALE GENOMIC DNA]</scope>
    <source>
        <strain evidence="4">cv. Chang Bougi</strain>
        <strain evidence="3">cv. SW 3</strain>
        <tissue evidence="1">Leaf</tissue>
    </source>
</reference>
<name>A0A5A7T1A5_CUCMM</name>
<accession>A0A5A7T1A5</accession>
<dbReference type="EMBL" id="SSTE01019582">
    <property type="protein sequence ID" value="KAA0036578.1"/>
    <property type="molecule type" value="Genomic_DNA"/>
</dbReference>
<dbReference type="Proteomes" id="UP000321947">
    <property type="component" value="Unassembled WGS sequence"/>
</dbReference>
<gene>
    <name evidence="2" type="ORF">E5676_scaffold195G00760</name>
    <name evidence="1" type="ORF">E6C27_scaffold191G00930</name>
</gene>
<evidence type="ECO:0000313" key="2">
    <source>
        <dbReference type="EMBL" id="TYK22642.1"/>
    </source>
</evidence>
<dbReference type="EMBL" id="SSTD01004937">
    <property type="protein sequence ID" value="TYK22642.1"/>
    <property type="molecule type" value="Genomic_DNA"/>
</dbReference>
<dbReference type="OrthoDB" id="1878503at2759"/>
<comment type="caution">
    <text evidence="1">The sequence shown here is derived from an EMBL/GenBank/DDBJ whole genome shotgun (WGS) entry which is preliminary data.</text>
</comment>
<evidence type="ECO:0000313" key="3">
    <source>
        <dbReference type="Proteomes" id="UP000321393"/>
    </source>
</evidence>
<dbReference type="Proteomes" id="UP000321393">
    <property type="component" value="Unassembled WGS sequence"/>
</dbReference>
<organism evidence="1 3">
    <name type="scientific">Cucumis melo var. makuwa</name>
    <name type="common">Oriental melon</name>
    <dbReference type="NCBI Taxonomy" id="1194695"/>
    <lineage>
        <taxon>Eukaryota</taxon>
        <taxon>Viridiplantae</taxon>
        <taxon>Streptophyta</taxon>
        <taxon>Embryophyta</taxon>
        <taxon>Tracheophyta</taxon>
        <taxon>Spermatophyta</taxon>
        <taxon>Magnoliopsida</taxon>
        <taxon>eudicotyledons</taxon>
        <taxon>Gunneridae</taxon>
        <taxon>Pentapetalae</taxon>
        <taxon>rosids</taxon>
        <taxon>fabids</taxon>
        <taxon>Cucurbitales</taxon>
        <taxon>Cucurbitaceae</taxon>
        <taxon>Benincaseae</taxon>
        <taxon>Cucumis</taxon>
    </lineage>
</organism>
<sequence>MLRFSFAEELVILATQAQQVFYLDDPKNGSNWKVIQVVQNKHIWDVLEVDNVKNEQLSLEHYVHANGRISMLIAPSAKKPILPDAIRFNQAIGVCMRKAFPVYWFKWADVGREYIEVVKGDLQRFFLLGFDD</sequence>
<evidence type="ECO:0000313" key="1">
    <source>
        <dbReference type="EMBL" id="KAA0036578.1"/>
    </source>
</evidence>
<dbReference type="AlphaFoldDB" id="A0A5A7T1A5"/>